<evidence type="ECO:0000256" key="1">
    <source>
        <dbReference type="SAM" id="Phobius"/>
    </source>
</evidence>
<feature type="transmembrane region" description="Helical" evidence="1">
    <location>
        <begin position="15"/>
        <end position="38"/>
    </location>
</feature>
<dbReference type="Pfam" id="PF01476">
    <property type="entry name" value="LysM"/>
    <property type="match status" value="1"/>
</dbReference>
<dbReference type="InterPro" id="IPR036779">
    <property type="entry name" value="LysM_dom_sf"/>
</dbReference>
<keyword evidence="1" id="KW-0812">Transmembrane</keyword>
<dbReference type="OrthoDB" id="3210682at2"/>
<dbReference type="InterPro" id="IPR018392">
    <property type="entry name" value="LysM"/>
</dbReference>
<protein>
    <submittedName>
        <fullName evidence="3">LysM peptidoglycan-binding domain-containing protein</fullName>
    </submittedName>
</protein>
<dbReference type="AlphaFoldDB" id="A0A5C4VQK9"/>
<dbReference type="Gene3D" id="3.10.350.10">
    <property type="entry name" value="LysM domain"/>
    <property type="match status" value="1"/>
</dbReference>
<name>A0A5C4VQK9_9ACTN</name>
<feature type="transmembrane region" description="Helical" evidence="1">
    <location>
        <begin position="94"/>
        <end position="112"/>
    </location>
</feature>
<feature type="domain" description="LysM" evidence="2">
    <location>
        <begin position="165"/>
        <end position="222"/>
    </location>
</feature>
<evidence type="ECO:0000259" key="2">
    <source>
        <dbReference type="PROSITE" id="PS51782"/>
    </source>
</evidence>
<accession>A0A5C4VQK9</accession>
<feature type="transmembrane region" description="Helical" evidence="1">
    <location>
        <begin position="50"/>
        <end position="74"/>
    </location>
</feature>
<gene>
    <name evidence="3" type="ORF">FHP29_17185</name>
</gene>
<keyword evidence="1" id="KW-1133">Transmembrane helix</keyword>
<dbReference type="Proteomes" id="UP000313231">
    <property type="component" value="Unassembled WGS sequence"/>
</dbReference>
<keyword evidence="4" id="KW-1185">Reference proteome</keyword>
<dbReference type="RefSeq" id="WP_139624086.1">
    <property type="nucleotide sequence ID" value="NZ_VDMP01000026.1"/>
</dbReference>
<dbReference type="CDD" id="cd00118">
    <property type="entry name" value="LysM"/>
    <property type="match status" value="1"/>
</dbReference>
<evidence type="ECO:0000313" key="4">
    <source>
        <dbReference type="Proteomes" id="UP000313231"/>
    </source>
</evidence>
<organism evidence="3 4">
    <name type="scientific">Nocardioides albidus</name>
    <dbReference type="NCBI Taxonomy" id="1517589"/>
    <lineage>
        <taxon>Bacteria</taxon>
        <taxon>Bacillati</taxon>
        <taxon>Actinomycetota</taxon>
        <taxon>Actinomycetes</taxon>
        <taxon>Propionibacteriales</taxon>
        <taxon>Nocardioidaceae</taxon>
        <taxon>Nocardioides</taxon>
    </lineage>
</organism>
<dbReference type="PROSITE" id="PS51782">
    <property type="entry name" value="LYSM"/>
    <property type="match status" value="1"/>
</dbReference>
<sequence>MELVVAGGARLRASLLWLSVTLALGALAASVGPLVGALARMPGPTFADALVQLCAAISLVAGGGLWLAATDVAWAVLRSPRSLPPRAVGPLRRLLLAACGITILATTAPAGAAPSTVGRSGTDSGADAGAAVDAGAAADTGARLLEGLPLPDRATGRPSPPRRGALVTVRPGDSLWTIAAARLGPDAAPADVASYWLRVQDLNAAALGTDPDLIQPGQTLRLPPA</sequence>
<proteinExistence type="predicted"/>
<reference evidence="3 4" key="1">
    <citation type="journal article" date="2016" name="Int. J. Syst. Evol. Microbiol.">
        <title>Nocardioides albidus sp. nov., an actinobacterium isolated from garden soil.</title>
        <authorList>
            <person name="Singh H."/>
            <person name="Du J."/>
            <person name="Trinh H."/>
            <person name="Won K."/>
            <person name="Yang J.E."/>
            <person name="Yin C."/>
            <person name="Kook M."/>
            <person name="Yi T.H."/>
        </authorList>
    </citation>
    <scope>NUCLEOTIDE SEQUENCE [LARGE SCALE GENOMIC DNA]</scope>
    <source>
        <strain evidence="3 4">CCTCC AB 2015297</strain>
    </source>
</reference>
<evidence type="ECO:0000313" key="3">
    <source>
        <dbReference type="EMBL" id="TNM37539.1"/>
    </source>
</evidence>
<dbReference type="SMART" id="SM00257">
    <property type="entry name" value="LysM"/>
    <property type="match status" value="1"/>
</dbReference>
<dbReference type="EMBL" id="VDMP01000026">
    <property type="protein sequence ID" value="TNM37539.1"/>
    <property type="molecule type" value="Genomic_DNA"/>
</dbReference>
<comment type="caution">
    <text evidence="3">The sequence shown here is derived from an EMBL/GenBank/DDBJ whole genome shotgun (WGS) entry which is preliminary data.</text>
</comment>
<keyword evidence="1" id="KW-0472">Membrane</keyword>